<comment type="similarity">
    <text evidence="2">Belongs to the iron/ascorbate-dependent oxidoreductase family.</text>
</comment>
<evidence type="ECO:0000256" key="1">
    <source>
        <dbReference type="PROSITE-ProRule" id="PRU00339"/>
    </source>
</evidence>
<dbReference type="Gene3D" id="1.25.40.10">
    <property type="entry name" value="Tetratricopeptide repeat domain"/>
    <property type="match status" value="2"/>
</dbReference>
<dbReference type="SUPFAM" id="SSF48452">
    <property type="entry name" value="TPR-like"/>
    <property type="match status" value="1"/>
</dbReference>
<dbReference type="Gene3D" id="2.60.120.620">
    <property type="entry name" value="q2cbj1_9rhob like domain"/>
    <property type="match status" value="1"/>
</dbReference>
<dbReference type="Proteomes" id="UP000037460">
    <property type="component" value="Unassembled WGS sequence"/>
</dbReference>
<dbReference type="PANTHER" id="PTHR44809">
    <property type="match status" value="1"/>
</dbReference>
<keyword evidence="2" id="KW-0560">Oxidoreductase</keyword>
<gene>
    <name evidence="5" type="ORF">Ctob_008726</name>
</gene>
<dbReference type="AlphaFoldDB" id="A0A0M0K8P7"/>
<dbReference type="InterPro" id="IPR011990">
    <property type="entry name" value="TPR-like_helical_dom_sf"/>
</dbReference>
<dbReference type="OrthoDB" id="69177at2759"/>
<reference evidence="6" key="1">
    <citation type="journal article" date="2015" name="PLoS Genet.">
        <title>Genome Sequence and Transcriptome Analyses of Chrysochromulina tobin: Metabolic Tools for Enhanced Algal Fitness in the Prominent Order Prymnesiales (Haptophyceae).</title>
        <authorList>
            <person name="Hovde B.T."/>
            <person name="Deodato C.R."/>
            <person name="Hunsperger H.M."/>
            <person name="Ryken S.A."/>
            <person name="Yost W."/>
            <person name="Jha R.K."/>
            <person name="Patterson J."/>
            <person name="Monnat R.J. Jr."/>
            <person name="Barlow S.B."/>
            <person name="Starkenburg S.R."/>
            <person name="Cattolico R.A."/>
        </authorList>
    </citation>
    <scope>NUCLEOTIDE SEQUENCE</scope>
    <source>
        <strain evidence="6">CCMP291</strain>
    </source>
</reference>
<dbReference type="InterPro" id="IPR052943">
    <property type="entry name" value="TMTC_O-mannosyl-trnsfr"/>
</dbReference>
<dbReference type="GO" id="GO:0016491">
    <property type="term" value="F:oxidoreductase activity"/>
    <property type="evidence" value="ECO:0007669"/>
    <property type="project" value="UniProtKB-KW"/>
</dbReference>
<evidence type="ECO:0000256" key="3">
    <source>
        <dbReference type="SAM" id="MobiDB-lite"/>
    </source>
</evidence>
<organism evidence="5 6">
    <name type="scientific">Chrysochromulina tobinii</name>
    <dbReference type="NCBI Taxonomy" id="1460289"/>
    <lineage>
        <taxon>Eukaryota</taxon>
        <taxon>Haptista</taxon>
        <taxon>Haptophyta</taxon>
        <taxon>Prymnesiophyceae</taxon>
        <taxon>Prymnesiales</taxon>
        <taxon>Chrysochromulinaceae</taxon>
        <taxon>Chrysochromulina</taxon>
    </lineage>
</organism>
<dbReference type="Pfam" id="PF13181">
    <property type="entry name" value="TPR_8"/>
    <property type="match status" value="1"/>
</dbReference>
<dbReference type="SMART" id="SM00028">
    <property type="entry name" value="TPR"/>
    <property type="match status" value="4"/>
</dbReference>
<feature type="domain" description="Fe2OG dioxygenase" evidence="4">
    <location>
        <begin position="166"/>
        <end position="255"/>
    </location>
</feature>
<protein>
    <submittedName>
        <fullName evidence="5">Tetratricopeptide repeat family protein</fullName>
    </submittedName>
</protein>
<feature type="repeat" description="TPR" evidence="1">
    <location>
        <begin position="337"/>
        <end position="370"/>
    </location>
</feature>
<feature type="repeat" description="TPR" evidence="1">
    <location>
        <begin position="405"/>
        <end position="438"/>
    </location>
</feature>
<dbReference type="PROSITE" id="PS50005">
    <property type="entry name" value="TPR"/>
    <property type="match status" value="2"/>
</dbReference>
<evidence type="ECO:0000313" key="5">
    <source>
        <dbReference type="EMBL" id="KOO34942.1"/>
    </source>
</evidence>
<evidence type="ECO:0000256" key="2">
    <source>
        <dbReference type="RuleBase" id="RU003682"/>
    </source>
</evidence>
<dbReference type="GO" id="GO:0046872">
    <property type="term" value="F:metal ion binding"/>
    <property type="evidence" value="ECO:0007669"/>
    <property type="project" value="UniProtKB-KW"/>
</dbReference>
<keyword evidence="6" id="KW-1185">Reference proteome</keyword>
<evidence type="ECO:0000313" key="6">
    <source>
        <dbReference type="Proteomes" id="UP000037460"/>
    </source>
</evidence>
<evidence type="ECO:0000259" key="4">
    <source>
        <dbReference type="PROSITE" id="PS51471"/>
    </source>
</evidence>
<feature type="region of interest" description="Disordered" evidence="3">
    <location>
        <begin position="457"/>
        <end position="479"/>
    </location>
</feature>
<dbReference type="EMBL" id="JWZX01001039">
    <property type="protein sequence ID" value="KOO34942.1"/>
    <property type="molecule type" value="Genomic_DNA"/>
</dbReference>
<dbReference type="PROSITE" id="PS51471">
    <property type="entry name" value="FE2OG_OXY"/>
    <property type="match status" value="1"/>
</dbReference>
<dbReference type="PANTHER" id="PTHR44809:SF1">
    <property type="entry name" value="PROTEIN O-MANNOSYL-TRANSFERASE TMTC1"/>
    <property type="match status" value="1"/>
</dbReference>
<keyword evidence="1" id="KW-0802">TPR repeat</keyword>
<keyword evidence="2" id="KW-0479">Metal-binding</keyword>
<dbReference type="InterPro" id="IPR019734">
    <property type="entry name" value="TPR_rpt"/>
</dbReference>
<dbReference type="InterPro" id="IPR005123">
    <property type="entry name" value="Oxoglu/Fe-dep_dioxygenase_dom"/>
</dbReference>
<proteinExistence type="inferred from homology"/>
<keyword evidence="2" id="KW-0408">Iron</keyword>
<comment type="caution">
    <text evidence="5">The sequence shown here is derived from an EMBL/GenBank/DDBJ whole genome shotgun (WGS) entry which is preliminary data.</text>
</comment>
<sequence>MAGSCEPKEADIEALRAELGPDFSAAIDANIAEHEADLATSCASFYCGDPNSEPPPPSRTFPVASHPMGSVPPEDFASMFKFPLDLIKVTVEPLIPAQEADRVIAVANAEGIAGNEYTSGKYKLGGDWVKKMPETLAWFNQRLEDTIFPAAAALFPMVVRGPQVLRAHSVAILKYNASHPRTDVHVDDGILAITLALSPKTNYTGGGTFFEHLGEESIVEMEQGHCTIRPGSVRHGGHPVRSGERYILGAFLLIADRVEHVRRLQNQGRAARGRMELRKARMFFKWALRINPKCATCLKNWAEALMTTPEGGTLEPKLAAAAEEKLRKALELLPRDSDALFSLGALLSSQGRKDEALEAYQASLRINADDHELCYNLGVQLGDRARYEEEIAMYLRALRIKGDFGKAWSNLGVAYASTGKLDLAEEPFAKACQYEPENRKNWMSIARARARQANQSDIFGHQTDGRGHADLLPGFSPRR</sequence>
<accession>A0A0M0K8P7</accession>
<name>A0A0M0K8P7_9EUKA</name>
<dbReference type="Pfam" id="PF13431">
    <property type="entry name" value="TPR_17"/>
    <property type="match status" value="1"/>
</dbReference>